<organism evidence="2 3">
    <name type="scientific">Trichosporon asahii var. asahii (strain CBS 8904)</name>
    <name type="common">Yeast</name>
    <dbReference type="NCBI Taxonomy" id="1220162"/>
    <lineage>
        <taxon>Eukaryota</taxon>
        <taxon>Fungi</taxon>
        <taxon>Dikarya</taxon>
        <taxon>Basidiomycota</taxon>
        <taxon>Agaricomycotina</taxon>
        <taxon>Tremellomycetes</taxon>
        <taxon>Trichosporonales</taxon>
        <taxon>Trichosporonaceae</taxon>
        <taxon>Trichosporon</taxon>
    </lineage>
</organism>
<comment type="caution">
    <text evidence="2">The sequence shown here is derived from an EMBL/GenBank/DDBJ whole genome shotgun (WGS) entry which is preliminary data.</text>
</comment>
<evidence type="ECO:0000313" key="2">
    <source>
        <dbReference type="EMBL" id="EKC99385.1"/>
    </source>
</evidence>
<feature type="region of interest" description="Disordered" evidence="1">
    <location>
        <begin position="48"/>
        <end position="154"/>
    </location>
</feature>
<name>K1VEV6_TRIAC</name>
<feature type="region of interest" description="Disordered" evidence="1">
    <location>
        <begin position="185"/>
        <end position="204"/>
    </location>
</feature>
<gene>
    <name evidence="2" type="ORF">A1Q2_06322</name>
</gene>
<dbReference type="EMBL" id="AMBO01000372">
    <property type="protein sequence ID" value="EKC99385.1"/>
    <property type="molecule type" value="Genomic_DNA"/>
</dbReference>
<dbReference type="AlphaFoldDB" id="K1VEV6"/>
<dbReference type="Proteomes" id="UP000006757">
    <property type="component" value="Unassembled WGS sequence"/>
</dbReference>
<feature type="compositionally biased region" description="Basic and acidic residues" evidence="1">
    <location>
        <begin position="13"/>
        <end position="24"/>
    </location>
</feature>
<sequence length="204" mass="22102">MKALSKPAALDSDSEHEVQAKFDEYDPNEAEPEQVERIRRRLEAQKLEANRTGELQNLQEQQKLESQKMQARALRRNNTGNTGSASTPSGPTPATTNTFQDLQDLDFGAVNPHLPPPMRPDSDDDAYSGGSLSDFSDYDSSDEEYRRGPVTPLSFRLKGPRALAMPSVPSPLAYAAIARNAPGSASWAAAHGHPLAPGLSPPLP</sequence>
<dbReference type="STRING" id="1220162.K1VEV6"/>
<evidence type="ECO:0000313" key="3">
    <source>
        <dbReference type="Proteomes" id="UP000006757"/>
    </source>
</evidence>
<feature type="region of interest" description="Disordered" evidence="1">
    <location>
        <begin position="1"/>
        <end position="35"/>
    </location>
</feature>
<accession>K1VEV6</accession>
<reference evidence="2 3" key="1">
    <citation type="journal article" date="2012" name="Eukaryot. Cell">
        <title>Genome sequence of the Trichosporon asahii environmental strain CBS 8904.</title>
        <authorList>
            <person name="Yang R.Y."/>
            <person name="Li H.T."/>
            <person name="Zhu H."/>
            <person name="Zhou G.P."/>
            <person name="Wang M."/>
            <person name="Wang L."/>
        </authorList>
    </citation>
    <scope>NUCLEOTIDE SEQUENCE [LARGE SCALE GENOMIC DNA]</scope>
    <source>
        <strain evidence="2 3">CBS 8904</strain>
    </source>
</reference>
<evidence type="ECO:0000256" key="1">
    <source>
        <dbReference type="SAM" id="MobiDB-lite"/>
    </source>
</evidence>
<proteinExistence type="predicted"/>
<keyword evidence="3" id="KW-1185">Reference proteome</keyword>
<dbReference type="InParanoid" id="K1VEV6"/>
<feature type="compositionally biased region" description="Low complexity" evidence="1">
    <location>
        <begin position="78"/>
        <end position="98"/>
    </location>
</feature>
<protein>
    <submittedName>
        <fullName evidence="2">Uncharacterized protein</fullName>
    </submittedName>
</protein>
<dbReference type="HOGENOM" id="CLU_1344088_0_0_1"/>